<evidence type="ECO:0000256" key="3">
    <source>
        <dbReference type="SAM" id="MobiDB-lite"/>
    </source>
</evidence>
<feature type="region of interest" description="Disordered" evidence="3">
    <location>
        <begin position="318"/>
        <end position="340"/>
    </location>
</feature>
<feature type="compositionally biased region" description="Low complexity" evidence="3">
    <location>
        <begin position="280"/>
        <end position="295"/>
    </location>
</feature>
<dbReference type="InterPro" id="IPR003265">
    <property type="entry name" value="HhH-GPD_domain"/>
</dbReference>
<dbReference type="PANTHER" id="PTHR15074">
    <property type="entry name" value="METHYL-CPG-BINDING PROTEIN"/>
    <property type="match status" value="1"/>
</dbReference>
<dbReference type="RefSeq" id="XP_005768729.1">
    <property type="nucleotide sequence ID" value="XM_005768672.1"/>
</dbReference>
<dbReference type="Proteomes" id="UP000013827">
    <property type="component" value="Unassembled WGS sequence"/>
</dbReference>
<keyword evidence="6" id="KW-1185">Reference proteome</keyword>
<feature type="region of interest" description="Disordered" evidence="3">
    <location>
        <begin position="173"/>
        <end position="193"/>
    </location>
</feature>
<dbReference type="GO" id="GO:0005634">
    <property type="term" value="C:nucleus"/>
    <property type="evidence" value="ECO:0007669"/>
    <property type="project" value="UniProtKB-SubCell"/>
</dbReference>
<dbReference type="RefSeq" id="XP_005760027.1">
    <property type="nucleotide sequence ID" value="XM_005759970.1"/>
</dbReference>
<protein>
    <recommendedName>
        <fullName evidence="4">HhH-GPD domain-containing protein</fullName>
    </recommendedName>
</protein>
<dbReference type="GeneID" id="17262460"/>
<comment type="subcellular location">
    <subcellularLocation>
        <location evidence="1">Nucleus</location>
    </subcellularLocation>
</comment>
<dbReference type="EnsemblProtists" id="EOD16300">
    <property type="protein sequence ID" value="EOD16300"/>
    <property type="gene ID" value="EMIHUDRAFT_210641"/>
</dbReference>
<reference evidence="5" key="2">
    <citation type="submission" date="2024-10" db="UniProtKB">
        <authorList>
            <consortium name="EnsemblProtists"/>
        </authorList>
    </citation>
    <scope>IDENTIFICATION</scope>
</reference>
<dbReference type="Pfam" id="PF00730">
    <property type="entry name" value="HhH-GPD"/>
    <property type="match status" value="1"/>
</dbReference>
<organism evidence="5 6">
    <name type="scientific">Emiliania huxleyi (strain CCMP1516)</name>
    <dbReference type="NCBI Taxonomy" id="280463"/>
    <lineage>
        <taxon>Eukaryota</taxon>
        <taxon>Haptista</taxon>
        <taxon>Haptophyta</taxon>
        <taxon>Prymnesiophyceae</taxon>
        <taxon>Isochrysidales</taxon>
        <taxon>Noelaerhabdaceae</taxon>
        <taxon>Emiliania</taxon>
    </lineage>
</organism>
<evidence type="ECO:0000313" key="5">
    <source>
        <dbReference type="EnsemblProtists" id="EOD16300"/>
    </source>
</evidence>
<reference evidence="6" key="1">
    <citation type="journal article" date="2013" name="Nature">
        <title>Pan genome of the phytoplankton Emiliania underpins its global distribution.</title>
        <authorList>
            <person name="Read B.A."/>
            <person name="Kegel J."/>
            <person name="Klute M.J."/>
            <person name="Kuo A."/>
            <person name="Lefebvre S.C."/>
            <person name="Maumus F."/>
            <person name="Mayer C."/>
            <person name="Miller J."/>
            <person name="Monier A."/>
            <person name="Salamov A."/>
            <person name="Young J."/>
            <person name="Aguilar M."/>
            <person name="Claverie J.M."/>
            <person name="Frickenhaus S."/>
            <person name="Gonzalez K."/>
            <person name="Herman E.K."/>
            <person name="Lin Y.C."/>
            <person name="Napier J."/>
            <person name="Ogata H."/>
            <person name="Sarno A.F."/>
            <person name="Shmutz J."/>
            <person name="Schroeder D."/>
            <person name="de Vargas C."/>
            <person name="Verret F."/>
            <person name="von Dassow P."/>
            <person name="Valentin K."/>
            <person name="Van de Peer Y."/>
            <person name="Wheeler G."/>
            <person name="Dacks J.B."/>
            <person name="Delwiche C.F."/>
            <person name="Dyhrman S.T."/>
            <person name="Glockner G."/>
            <person name="John U."/>
            <person name="Richards T."/>
            <person name="Worden A.Z."/>
            <person name="Zhang X."/>
            <person name="Grigoriev I.V."/>
            <person name="Allen A.E."/>
            <person name="Bidle K."/>
            <person name="Borodovsky M."/>
            <person name="Bowler C."/>
            <person name="Brownlee C."/>
            <person name="Cock J.M."/>
            <person name="Elias M."/>
            <person name="Gladyshev V.N."/>
            <person name="Groth M."/>
            <person name="Guda C."/>
            <person name="Hadaegh A."/>
            <person name="Iglesias-Rodriguez M.D."/>
            <person name="Jenkins J."/>
            <person name="Jones B.M."/>
            <person name="Lawson T."/>
            <person name="Leese F."/>
            <person name="Lindquist E."/>
            <person name="Lobanov A."/>
            <person name="Lomsadze A."/>
            <person name="Malik S.B."/>
            <person name="Marsh M.E."/>
            <person name="Mackinder L."/>
            <person name="Mock T."/>
            <person name="Mueller-Roeber B."/>
            <person name="Pagarete A."/>
            <person name="Parker M."/>
            <person name="Probert I."/>
            <person name="Quesneville H."/>
            <person name="Raines C."/>
            <person name="Rensing S.A."/>
            <person name="Riano-Pachon D.M."/>
            <person name="Richier S."/>
            <person name="Rokitta S."/>
            <person name="Shiraiwa Y."/>
            <person name="Soanes D.M."/>
            <person name="van der Giezen M."/>
            <person name="Wahlund T.M."/>
            <person name="Williams B."/>
            <person name="Wilson W."/>
            <person name="Wolfe G."/>
            <person name="Wurch L.L."/>
        </authorList>
    </citation>
    <scope>NUCLEOTIDE SEQUENCE</scope>
</reference>
<dbReference type="Gene3D" id="1.10.340.30">
    <property type="entry name" value="Hypothetical protein, domain 2"/>
    <property type="match status" value="1"/>
</dbReference>
<dbReference type="PaxDb" id="2903-EOD07598"/>
<dbReference type="STRING" id="2903.R1BD03"/>
<evidence type="ECO:0000259" key="4">
    <source>
        <dbReference type="Pfam" id="PF00730"/>
    </source>
</evidence>
<evidence type="ECO:0000313" key="6">
    <source>
        <dbReference type="Proteomes" id="UP000013827"/>
    </source>
</evidence>
<feature type="region of interest" description="Disordered" evidence="3">
    <location>
        <begin position="257"/>
        <end position="295"/>
    </location>
</feature>
<evidence type="ECO:0000256" key="1">
    <source>
        <dbReference type="ARBA" id="ARBA00004123"/>
    </source>
</evidence>
<dbReference type="OMA" id="CTCSEQP"/>
<dbReference type="InterPro" id="IPR045138">
    <property type="entry name" value="MeCP2/MBD4"/>
</dbReference>
<dbReference type="GO" id="GO:0003677">
    <property type="term" value="F:DNA binding"/>
    <property type="evidence" value="ECO:0007669"/>
    <property type="project" value="InterPro"/>
</dbReference>
<keyword evidence="2" id="KW-0539">Nucleus</keyword>
<name>A0A0D3IYG5_EMIH1</name>
<dbReference type="EnsemblProtists" id="EOD07598">
    <property type="protein sequence ID" value="EOD07598"/>
    <property type="gene ID" value="EMIHUDRAFT_249471"/>
</dbReference>
<dbReference type="KEGG" id="ehx:EMIHUDRAFT_210641"/>
<dbReference type="eggNOG" id="KOG4161">
    <property type="taxonomic scope" value="Eukaryota"/>
</dbReference>
<feature type="compositionally biased region" description="Low complexity" evidence="3">
    <location>
        <begin position="184"/>
        <end position="193"/>
    </location>
</feature>
<dbReference type="GO" id="GO:0003824">
    <property type="term" value="F:catalytic activity"/>
    <property type="evidence" value="ECO:0007669"/>
    <property type="project" value="InterPro"/>
</dbReference>
<proteinExistence type="predicted"/>
<dbReference type="AlphaFoldDB" id="A0A0D3IYG5"/>
<sequence>MGGGAEHVPAASDTEERQYVQRVVSHTCAGVAVFIPIQFTVDEYLELDFFRCFLATAALRSAPGTMSASDVARALQSFRAAASEKGAYDVQRDSAATLLRCLDRHFGSSVGEPPTAAVVTALHTLRTTLDRLLVNISCRMAQRASTLPPIRASLADTRRNAAVLCRQLERHWPEAAPPSPDAAPSPTAAPAVATHPPAIDGSCPLLSRCGPRHLCAYGCFFDAFEPARRLQSLRAALEARGATGACLDGWRVERVRSGAGASSSPARGDGAEGGKRRRTTGCAASPGATTSSSSSWHFVSPSGATFASVGAAVRAFADGSPSTSGERQGGPRGLEARSVSAESEDAAAGLRRELLWDRPWALLLACILLNQTTRRQVDPVMARLLDAFPDAPSLAEAEPGAVEPILRPLGLHRQRSRSVVAFSAAFVAGGWARADALPGVGKYGRDAHAIFCEGRYRETQPEDFALRWYRSWLLALDV</sequence>
<accession>A0A0D3IYG5</accession>
<dbReference type="SUPFAM" id="SSF48150">
    <property type="entry name" value="DNA-glycosylase"/>
    <property type="match status" value="1"/>
</dbReference>
<dbReference type="InterPro" id="IPR011257">
    <property type="entry name" value="DNA_glycosylase"/>
</dbReference>
<dbReference type="KEGG" id="ehx:EMIHUDRAFT_249471"/>
<dbReference type="GO" id="GO:0006284">
    <property type="term" value="P:base-excision repair"/>
    <property type="evidence" value="ECO:0007669"/>
    <property type="project" value="InterPro"/>
</dbReference>
<feature type="domain" description="HhH-GPD" evidence="4">
    <location>
        <begin position="365"/>
        <end position="440"/>
    </location>
</feature>
<dbReference type="HOGENOM" id="CLU_571670_0_0_1"/>
<dbReference type="GeneID" id="17253752"/>
<evidence type="ECO:0000256" key="2">
    <source>
        <dbReference type="ARBA" id="ARBA00023242"/>
    </source>
</evidence>
<dbReference type="PANTHER" id="PTHR15074:SF0">
    <property type="entry name" value="METHYL-CPG-BINDING DOMAIN PROTEIN 4-LIKE PROTEIN"/>
    <property type="match status" value="1"/>
</dbReference>
<feature type="compositionally biased region" description="Low complexity" evidence="3">
    <location>
        <begin position="257"/>
        <end position="268"/>
    </location>
</feature>